<dbReference type="GO" id="GO:0047938">
    <property type="term" value="F:glucose-6-phosphate 1-epimerase activity"/>
    <property type="evidence" value="ECO:0007669"/>
    <property type="project" value="TreeGrafter"/>
</dbReference>
<protein>
    <submittedName>
        <fullName evidence="2">Uncharacterized protein</fullName>
    </submittedName>
</protein>
<sequence length="174" mass="20032">MCFLCFYYLFWVVLGVGLLPGLVVSGKRKSDGFLENIKHQLKVNWMTLQGVNFVFCIYYRAIGIINLKFPNLSPLKSHGIARNRVWTKENNSHLLQSKPINGVSVDLLLKPTEDDLMKWPNSEVEYGFGKLDYVDNTKNMTTFTKTRDTITINSELDRIYLSTPKKLAVLDHKK</sequence>
<dbReference type="PANTHER" id="PTHR11122">
    <property type="entry name" value="APOSPORY-ASSOCIATED PROTEIN C-RELATED"/>
    <property type="match status" value="1"/>
</dbReference>
<comment type="caution">
    <text evidence="2">The sequence shown here is derived from an EMBL/GenBank/DDBJ whole genome shotgun (WGS) entry which is preliminary data.</text>
</comment>
<evidence type="ECO:0000256" key="1">
    <source>
        <dbReference type="SAM" id="Phobius"/>
    </source>
</evidence>
<name>A0AAU9LPL7_9ASTR</name>
<dbReference type="InterPro" id="IPR014718">
    <property type="entry name" value="GH-type_carb-bd"/>
</dbReference>
<evidence type="ECO:0000313" key="3">
    <source>
        <dbReference type="Proteomes" id="UP001157418"/>
    </source>
</evidence>
<organism evidence="2 3">
    <name type="scientific">Lactuca virosa</name>
    <dbReference type="NCBI Taxonomy" id="75947"/>
    <lineage>
        <taxon>Eukaryota</taxon>
        <taxon>Viridiplantae</taxon>
        <taxon>Streptophyta</taxon>
        <taxon>Embryophyta</taxon>
        <taxon>Tracheophyta</taxon>
        <taxon>Spermatophyta</taxon>
        <taxon>Magnoliopsida</taxon>
        <taxon>eudicotyledons</taxon>
        <taxon>Gunneridae</taxon>
        <taxon>Pentapetalae</taxon>
        <taxon>asterids</taxon>
        <taxon>campanulids</taxon>
        <taxon>Asterales</taxon>
        <taxon>Asteraceae</taxon>
        <taxon>Cichorioideae</taxon>
        <taxon>Cichorieae</taxon>
        <taxon>Lactucinae</taxon>
        <taxon>Lactuca</taxon>
    </lineage>
</organism>
<accession>A0AAU9LPL7</accession>
<dbReference type="EMBL" id="CAKMRJ010000002">
    <property type="protein sequence ID" value="CAH1415835.1"/>
    <property type="molecule type" value="Genomic_DNA"/>
</dbReference>
<keyword evidence="3" id="KW-1185">Reference proteome</keyword>
<keyword evidence="1" id="KW-1133">Transmembrane helix</keyword>
<dbReference type="PANTHER" id="PTHR11122:SF13">
    <property type="entry name" value="GLUCOSE-6-PHOSPHATE 1-EPIMERASE"/>
    <property type="match status" value="1"/>
</dbReference>
<feature type="transmembrane region" description="Helical" evidence="1">
    <location>
        <begin position="6"/>
        <end position="24"/>
    </location>
</feature>
<dbReference type="AlphaFoldDB" id="A0AAU9LPL7"/>
<keyword evidence="1" id="KW-0812">Transmembrane</keyword>
<feature type="transmembrane region" description="Helical" evidence="1">
    <location>
        <begin position="45"/>
        <end position="67"/>
    </location>
</feature>
<keyword evidence="1" id="KW-0472">Membrane</keyword>
<evidence type="ECO:0000313" key="2">
    <source>
        <dbReference type="EMBL" id="CAH1415835.1"/>
    </source>
</evidence>
<dbReference type="Gene3D" id="2.70.98.10">
    <property type="match status" value="1"/>
</dbReference>
<reference evidence="2 3" key="1">
    <citation type="submission" date="2022-01" db="EMBL/GenBank/DDBJ databases">
        <authorList>
            <person name="Xiong W."/>
            <person name="Schranz E."/>
        </authorList>
    </citation>
    <scope>NUCLEOTIDE SEQUENCE [LARGE SCALE GENOMIC DNA]</scope>
</reference>
<dbReference type="GO" id="GO:0030246">
    <property type="term" value="F:carbohydrate binding"/>
    <property type="evidence" value="ECO:0007669"/>
    <property type="project" value="InterPro"/>
</dbReference>
<dbReference type="GO" id="GO:0005737">
    <property type="term" value="C:cytoplasm"/>
    <property type="evidence" value="ECO:0007669"/>
    <property type="project" value="TreeGrafter"/>
</dbReference>
<gene>
    <name evidence="2" type="ORF">LVIROSA_LOCUS3648</name>
</gene>
<dbReference type="Proteomes" id="UP001157418">
    <property type="component" value="Unassembled WGS sequence"/>
</dbReference>
<proteinExistence type="predicted"/>